<feature type="transmembrane region" description="Helical" evidence="1">
    <location>
        <begin position="72"/>
        <end position="89"/>
    </location>
</feature>
<reference evidence="2 3" key="1">
    <citation type="submission" date="2016-07" db="EMBL/GenBank/DDBJ databases">
        <title>Genome analysis of Flavihumibacter stibioxidans YS-17.</title>
        <authorList>
            <person name="Shi K."/>
            <person name="Han Y."/>
            <person name="Wang G."/>
        </authorList>
    </citation>
    <scope>NUCLEOTIDE SEQUENCE [LARGE SCALE GENOMIC DNA]</scope>
    <source>
        <strain evidence="2 3">YS-17</strain>
    </source>
</reference>
<feature type="transmembrane region" description="Helical" evidence="1">
    <location>
        <begin position="33"/>
        <end position="52"/>
    </location>
</feature>
<keyword evidence="3" id="KW-1185">Reference proteome</keyword>
<dbReference type="Proteomes" id="UP000765802">
    <property type="component" value="Unassembled WGS sequence"/>
</dbReference>
<dbReference type="Pfam" id="PF10823">
    <property type="entry name" value="DUF2568"/>
    <property type="match status" value="1"/>
</dbReference>
<feature type="transmembrane region" description="Helical" evidence="1">
    <location>
        <begin position="9"/>
        <end position="27"/>
    </location>
</feature>
<comment type="caution">
    <text evidence="2">The sequence shown here is derived from an EMBL/GenBank/DDBJ whole genome shotgun (WGS) entry which is preliminary data.</text>
</comment>
<keyword evidence="1" id="KW-0472">Membrane</keyword>
<accession>A0ABR7M9N3</accession>
<organism evidence="2 3">
    <name type="scientific">Flavihumibacter stibioxidans</name>
    <dbReference type="NCBI Taxonomy" id="1834163"/>
    <lineage>
        <taxon>Bacteria</taxon>
        <taxon>Pseudomonadati</taxon>
        <taxon>Bacteroidota</taxon>
        <taxon>Chitinophagia</taxon>
        <taxon>Chitinophagales</taxon>
        <taxon>Chitinophagaceae</taxon>
        <taxon>Flavihumibacter</taxon>
    </lineage>
</organism>
<name>A0ABR7M9N3_9BACT</name>
<evidence type="ECO:0000313" key="2">
    <source>
        <dbReference type="EMBL" id="MBC6491677.1"/>
    </source>
</evidence>
<keyword evidence="1" id="KW-0812">Transmembrane</keyword>
<dbReference type="InterPro" id="IPR021214">
    <property type="entry name" value="DUF2568"/>
</dbReference>
<gene>
    <name evidence="2" type="ORF">BC349_11500</name>
</gene>
<evidence type="ECO:0000313" key="3">
    <source>
        <dbReference type="Proteomes" id="UP000765802"/>
    </source>
</evidence>
<evidence type="ECO:0000256" key="1">
    <source>
        <dbReference type="SAM" id="Phobius"/>
    </source>
</evidence>
<proteinExistence type="predicted"/>
<evidence type="ECO:0008006" key="4">
    <source>
        <dbReference type="Google" id="ProtNLM"/>
    </source>
</evidence>
<protein>
    <recommendedName>
        <fullName evidence="4">DUF2568 domain-containing protein</fullName>
    </recommendedName>
</protein>
<dbReference type="EMBL" id="MBUA01000023">
    <property type="protein sequence ID" value="MBC6491677.1"/>
    <property type="molecule type" value="Genomic_DNA"/>
</dbReference>
<sequence>MSNNPLNLAIRFLLELYALFAFGKWAWVTHEGWLKYLLVILIPLLAAAAWGIFRVPGDPGNAPVAIPGRMRLVLESLFFGLAAFLLYRSGAERAALIFTAILLVHYVISYDRIAWLLTKK</sequence>
<feature type="transmembrane region" description="Helical" evidence="1">
    <location>
        <begin position="95"/>
        <end position="117"/>
    </location>
</feature>
<dbReference type="RefSeq" id="WP_187257001.1">
    <property type="nucleotide sequence ID" value="NZ_JBHULF010000007.1"/>
</dbReference>
<keyword evidence="1" id="KW-1133">Transmembrane helix</keyword>